<dbReference type="RefSeq" id="WP_261971547.1">
    <property type="nucleotide sequence ID" value="NZ_JAHHZF010000019.1"/>
</dbReference>
<protein>
    <recommendedName>
        <fullName evidence="2">histidine kinase</fullName>
        <ecNumber evidence="2">2.7.13.3</ecNumber>
    </recommendedName>
</protein>
<dbReference type="Gene3D" id="1.10.287.130">
    <property type="match status" value="1"/>
</dbReference>
<dbReference type="Pfam" id="PF02518">
    <property type="entry name" value="HATPase_c"/>
    <property type="match status" value="1"/>
</dbReference>
<dbReference type="SUPFAM" id="SSF55874">
    <property type="entry name" value="ATPase domain of HSP90 chaperone/DNA topoisomerase II/histidine kinase"/>
    <property type="match status" value="1"/>
</dbReference>
<reference evidence="9 10" key="1">
    <citation type="submission" date="2021-06" db="EMBL/GenBank/DDBJ databases">
        <authorList>
            <person name="Grouzdev D.S."/>
            <person name="Koziaeva V."/>
        </authorList>
    </citation>
    <scope>NUCLEOTIDE SEQUENCE [LARGE SCALE GENOMIC DNA]</scope>
    <source>
        <strain evidence="9 10">22</strain>
    </source>
</reference>
<dbReference type="PROSITE" id="PS50109">
    <property type="entry name" value="HIS_KIN"/>
    <property type="match status" value="1"/>
</dbReference>
<evidence type="ECO:0000256" key="4">
    <source>
        <dbReference type="ARBA" id="ARBA00022741"/>
    </source>
</evidence>
<dbReference type="EMBL" id="JAHHZF010000019">
    <property type="protein sequence ID" value="MBT9293046.1"/>
    <property type="molecule type" value="Genomic_DNA"/>
</dbReference>
<evidence type="ECO:0000256" key="1">
    <source>
        <dbReference type="ARBA" id="ARBA00000085"/>
    </source>
</evidence>
<dbReference type="EC" id="2.7.13.3" evidence="2"/>
<comment type="caution">
    <text evidence="9">The sequence shown here is derived from an EMBL/GenBank/DDBJ whole genome shotgun (WGS) entry which is preliminary data.</text>
</comment>
<organism evidence="9 10">
    <name type="scientific">Prosthecodimorpha staleyi</name>
    <dbReference type="NCBI Taxonomy" id="2840188"/>
    <lineage>
        <taxon>Bacteria</taxon>
        <taxon>Pseudomonadati</taxon>
        <taxon>Pseudomonadota</taxon>
        <taxon>Alphaproteobacteria</taxon>
        <taxon>Hyphomicrobiales</taxon>
        <taxon>Ancalomicrobiaceae</taxon>
        <taxon>Prosthecodimorpha</taxon>
    </lineage>
</organism>
<dbReference type="InterPro" id="IPR005467">
    <property type="entry name" value="His_kinase_dom"/>
</dbReference>
<feature type="domain" description="Histidine kinase" evidence="8">
    <location>
        <begin position="263"/>
        <end position="474"/>
    </location>
</feature>
<accession>A0A947GFP4</accession>
<evidence type="ECO:0000256" key="7">
    <source>
        <dbReference type="SAM" id="Phobius"/>
    </source>
</evidence>
<keyword evidence="5 9" id="KW-0418">Kinase</keyword>
<feature type="transmembrane region" description="Helical" evidence="7">
    <location>
        <begin position="25"/>
        <end position="46"/>
    </location>
</feature>
<proteinExistence type="predicted"/>
<dbReference type="InterPro" id="IPR036890">
    <property type="entry name" value="HATPase_C_sf"/>
</dbReference>
<sequence length="487" mass="53018">MDEGSREASPEADGRRPAFGLSAKLLGLTVVFVMLAEILVYVPSIANFRNTWLRDRVGAANIAAIALGEVADVPRSVQDRLLAATGAMIIAVREGNARRLVAMAQMPPEVARHYDLSDYGPMTAIYDAFDTLIFGEGRVMRVLGAPAGSDRIIELVHPETPLRHAMLRFSINILGLSLVISIITASLVYVTLRWLFLRPMQRLTRAMALFSEDPEDPGRIVAPSRRTDEIGDAERHLAGLQRELIGTLKQKSHLADLGLAVSKINHDLRNMLASAQLITDRLASVPDQTVQRLAPKLVAALDRAIGFSQSVLAYGKAREAPPERRLVALERLVGDTAEMLGLSSHAAIRLEVAIPHELEIDADPDHLLRVLMNLMRNAMQALDGDADAALVRRIRVEAERQGSMVTIRVSDTGPGVPPRARENLFRAFQGGVRRGGTGLGLAICAELVRGHGGTIDLDETGPGAHFRIRIPDRVVELRSAGRKANRG</sequence>
<evidence type="ECO:0000259" key="8">
    <source>
        <dbReference type="PROSITE" id="PS50109"/>
    </source>
</evidence>
<dbReference type="InterPro" id="IPR050980">
    <property type="entry name" value="2C_sensor_his_kinase"/>
</dbReference>
<gene>
    <name evidence="9" type="ORF">KL771_26535</name>
</gene>
<dbReference type="InterPro" id="IPR004358">
    <property type="entry name" value="Sig_transdc_His_kin-like_C"/>
</dbReference>
<name>A0A947GFP4_9HYPH</name>
<keyword evidence="4" id="KW-0547">Nucleotide-binding</keyword>
<dbReference type="PANTHER" id="PTHR44936">
    <property type="entry name" value="SENSOR PROTEIN CREC"/>
    <property type="match status" value="1"/>
</dbReference>
<keyword evidence="7" id="KW-1133">Transmembrane helix</keyword>
<keyword evidence="3" id="KW-0808">Transferase</keyword>
<dbReference type="Gene3D" id="3.30.565.10">
    <property type="entry name" value="Histidine kinase-like ATPase, C-terminal domain"/>
    <property type="match status" value="1"/>
</dbReference>
<dbReference type="SMART" id="SM00387">
    <property type="entry name" value="HATPase_c"/>
    <property type="match status" value="1"/>
</dbReference>
<dbReference type="CDD" id="cd00075">
    <property type="entry name" value="HATPase"/>
    <property type="match status" value="1"/>
</dbReference>
<evidence type="ECO:0000256" key="3">
    <source>
        <dbReference type="ARBA" id="ARBA00022679"/>
    </source>
</evidence>
<dbReference type="PRINTS" id="PR00344">
    <property type="entry name" value="BCTRLSENSOR"/>
</dbReference>
<evidence type="ECO:0000256" key="5">
    <source>
        <dbReference type="ARBA" id="ARBA00022777"/>
    </source>
</evidence>
<dbReference type="PANTHER" id="PTHR44936:SF10">
    <property type="entry name" value="SENSOR PROTEIN RSTB"/>
    <property type="match status" value="1"/>
</dbReference>
<evidence type="ECO:0000313" key="10">
    <source>
        <dbReference type="Proteomes" id="UP000766595"/>
    </source>
</evidence>
<dbReference type="GO" id="GO:0005524">
    <property type="term" value="F:ATP binding"/>
    <property type="evidence" value="ECO:0007669"/>
    <property type="project" value="UniProtKB-KW"/>
</dbReference>
<comment type="catalytic activity">
    <reaction evidence="1">
        <text>ATP + protein L-histidine = ADP + protein N-phospho-L-histidine.</text>
        <dbReference type="EC" id="2.7.13.3"/>
    </reaction>
</comment>
<keyword evidence="6" id="KW-0067">ATP-binding</keyword>
<evidence type="ECO:0000256" key="6">
    <source>
        <dbReference type="ARBA" id="ARBA00022840"/>
    </source>
</evidence>
<evidence type="ECO:0000313" key="9">
    <source>
        <dbReference type="EMBL" id="MBT9293046.1"/>
    </source>
</evidence>
<keyword evidence="7" id="KW-0812">Transmembrane</keyword>
<keyword evidence="7" id="KW-0472">Membrane</keyword>
<feature type="transmembrane region" description="Helical" evidence="7">
    <location>
        <begin position="173"/>
        <end position="196"/>
    </location>
</feature>
<dbReference type="InterPro" id="IPR003594">
    <property type="entry name" value="HATPase_dom"/>
</dbReference>
<dbReference type="Proteomes" id="UP000766595">
    <property type="component" value="Unassembled WGS sequence"/>
</dbReference>
<dbReference type="AlphaFoldDB" id="A0A947GFP4"/>
<dbReference type="GO" id="GO:0004673">
    <property type="term" value="F:protein histidine kinase activity"/>
    <property type="evidence" value="ECO:0007669"/>
    <property type="project" value="UniProtKB-EC"/>
</dbReference>
<keyword evidence="10" id="KW-1185">Reference proteome</keyword>
<evidence type="ECO:0000256" key="2">
    <source>
        <dbReference type="ARBA" id="ARBA00012438"/>
    </source>
</evidence>